<dbReference type="PANTHER" id="PTHR37042:SF4">
    <property type="entry name" value="OUTER MEMBRANE PROTEIN RV1973"/>
    <property type="match status" value="1"/>
</dbReference>
<feature type="compositionally biased region" description="Polar residues" evidence="3">
    <location>
        <begin position="1"/>
        <end position="10"/>
    </location>
</feature>
<evidence type="ECO:0000313" key="5">
    <source>
        <dbReference type="EMBL" id="MBB5852097.1"/>
    </source>
</evidence>
<gene>
    <name evidence="5" type="ORF">HDA45_002184</name>
</gene>
<evidence type="ECO:0000256" key="3">
    <source>
        <dbReference type="SAM" id="MobiDB-lite"/>
    </source>
</evidence>
<feature type="transmembrane region" description="Helical" evidence="4">
    <location>
        <begin position="66"/>
        <end position="87"/>
    </location>
</feature>
<name>A0A841AYS6_9PSEU</name>
<keyword evidence="2 4" id="KW-0472">Membrane</keyword>
<dbReference type="RefSeq" id="WP_184894311.1">
    <property type="nucleotide sequence ID" value="NZ_JACHMX010000001.1"/>
</dbReference>
<protein>
    <submittedName>
        <fullName evidence="5">Mce-associated membrane protein</fullName>
    </submittedName>
</protein>
<comment type="subcellular location">
    <subcellularLocation>
        <location evidence="1">Membrane</location>
    </subcellularLocation>
</comment>
<keyword evidence="4" id="KW-1133">Transmembrane helix</keyword>
<accession>A0A841AYS6</accession>
<keyword evidence="6" id="KW-1185">Reference proteome</keyword>
<dbReference type="PANTHER" id="PTHR37042">
    <property type="entry name" value="OUTER MEMBRANE PROTEIN RV1973"/>
    <property type="match status" value="1"/>
</dbReference>
<dbReference type="AlphaFoldDB" id="A0A841AYS6"/>
<proteinExistence type="predicted"/>
<sequence length="216" mass="23479">MKNTQVTSVTRRVAGHPPPAKKGDDVKPSPMPRKPPPEKEESEPAAAEVPSPEKEDMPAKRAPRRIAAAAVVVLLAGAAGFAGWQWYRQELLDTARDEASAAAGKYAVDLTSYDFGKLDENFETVAGNSTAAFAQQYQETTNGIKPLLLQYKAVSKSTVLQSGIVNATADRVVAVLFVDQTITNTNSPQARVDRNRVELTLVHQDGRWLIDGLQLR</sequence>
<comment type="caution">
    <text evidence="5">The sequence shown here is derived from an EMBL/GenBank/DDBJ whole genome shotgun (WGS) entry which is preliminary data.</text>
</comment>
<organism evidence="5 6">
    <name type="scientific">Amycolatopsis umgeniensis</name>
    <dbReference type="NCBI Taxonomy" id="336628"/>
    <lineage>
        <taxon>Bacteria</taxon>
        <taxon>Bacillati</taxon>
        <taxon>Actinomycetota</taxon>
        <taxon>Actinomycetes</taxon>
        <taxon>Pseudonocardiales</taxon>
        <taxon>Pseudonocardiaceae</taxon>
        <taxon>Amycolatopsis</taxon>
    </lineage>
</organism>
<keyword evidence="4" id="KW-0812">Transmembrane</keyword>
<dbReference type="EMBL" id="JACHMX010000001">
    <property type="protein sequence ID" value="MBB5852097.1"/>
    <property type="molecule type" value="Genomic_DNA"/>
</dbReference>
<evidence type="ECO:0000256" key="1">
    <source>
        <dbReference type="ARBA" id="ARBA00004370"/>
    </source>
</evidence>
<feature type="region of interest" description="Disordered" evidence="3">
    <location>
        <begin position="1"/>
        <end position="61"/>
    </location>
</feature>
<dbReference type="GO" id="GO:0016020">
    <property type="term" value="C:membrane"/>
    <property type="evidence" value="ECO:0007669"/>
    <property type="project" value="UniProtKB-SubCell"/>
</dbReference>
<reference evidence="5 6" key="1">
    <citation type="submission" date="2020-08" db="EMBL/GenBank/DDBJ databases">
        <title>Sequencing the genomes of 1000 actinobacteria strains.</title>
        <authorList>
            <person name="Klenk H.-P."/>
        </authorList>
    </citation>
    <scope>NUCLEOTIDE SEQUENCE [LARGE SCALE GENOMIC DNA]</scope>
    <source>
        <strain evidence="5 6">DSM 45272</strain>
    </source>
</reference>
<evidence type="ECO:0000256" key="4">
    <source>
        <dbReference type="SAM" id="Phobius"/>
    </source>
</evidence>
<dbReference type="Proteomes" id="UP000580861">
    <property type="component" value="Unassembled WGS sequence"/>
</dbReference>
<evidence type="ECO:0000313" key="6">
    <source>
        <dbReference type="Proteomes" id="UP000580861"/>
    </source>
</evidence>
<evidence type="ECO:0000256" key="2">
    <source>
        <dbReference type="ARBA" id="ARBA00023136"/>
    </source>
</evidence>